<dbReference type="InterPro" id="IPR012347">
    <property type="entry name" value="Ferritin-like"/>
</dbReference>
<reference evidence="3 4" key="1">
    <citation type="submission" date="2019-03" db="EMBL/GenBank/DDBJ databases">
        <title>Sequencing the genomes of 1000 actinobacteria strains.</title>
        <authorList>
            <person name="Klenk H.-P."/>
        </authorList>
    </citation>
    <scope>NUCLEOTIDE SEQUENCE [LARGE SCALE GENOMIC DNA]</scope>
    <source>
        <strain evidence="3 4">DSM 44969</strain>
    </source>
</reference>
<proteinExistence type="predicted"/>
<sequence>MSTETPERTEADRPAPARPGWRPAALFGIAMVAVLVIAVLAGSLVGSTSTPSEDSVDVGFAQDMSVHHRQAVEMAAWERDNTRDPALKQLAYDIESTQNQQIGRMQGWLGLWEMPALPTGTYMTWMADDPSMSGHSGMDMSGGVDRMPGMATSDDLRRLRTTTGPAMDVVFLQLMLRHHEGGVSMLTYGRDHAETSEVRNLAGQMLVSQTAETDLMKSLLTQRGGQPLPL</sequence>
<accession>A0A4R1HTF9</accession>
<dbReference type="EMBL" id="SMFZ01000002">
    <property type="protein sequence ID" value="TCK20702.1"/>
    <property type="molecule type" value="Genomic_DNA"/>
</dbReference>
<feature type="transmembrane region" description="Helical" evidence="1">
    <location>
        <begin position="24"/>
        <end position="45"/>
    </location>
</feature>
<comment type="caution">
    <text evidence="3">The sequence shown here is derived from an EMBL/GenBank/DDBJ whole genome shotgun (WGS) entry which is preliminary data.</text>
</comment>
<dbReference type="PANTHER" id="PTHR36933:SF1">
    <property type="entry name" value="SLL0788 PROTEIN"/>
    <property type="match status" value="1"/>
</dbReference>
<dbReference type="AlphaFoldDB" id="A0A4R1HTF9"/>
<evidence type="ECO:0000259" key="2">
    <source>
        <dbReference type="Pfam" id="PF03713"/>
    </source>
</evidence>
<dbReference type="PANTHER" id="PTHR36933">
    <property type="entry name" value="SLL0788 PROTEIN"/>
    <property type="match status" value="1"/>
</dbReference>
<evidence type="ECO:0000313" key="4">
    <source>
        <dbReference type="Proteomes" id="UP000295560"/>
    </source>
</evidence>
<feature type="domain" description="DUF305" evidence="2">
    <location>
        <begin position="57"/>
        <end position="220"/>
    </location>
</feature>
<evidence type="ECO:0000313" key="3">
    <source>
        <dbReference type="EMBL" id="TCK20702.1"/>
    </source>
</evidence>
<keyword evidence="1" id="KW-0812">Transmembrane</keyword>
<dbReference type="Pfam" id="PF03713">
    <property type="entry name" value="DUF305"/>
    <property type="match status" value="1"/>
</dbReference>
<gene>
    <name evidence="3" type="ORF">EV378_4665</name>
</gene>
<dbReference type="InterPro" id="IPR005183">
    <property type="entry name" value="DUF305_CopM-like"/>
</dbReference>
<dbReference type="RefSeq" id="WP_243653729.1">
    <property type="nucleotide sequence ID" value="NZ_SMFZ01000002.1"/>
</dbReference>
<dbReference type="Proteomes" id="UP000295560">
    <property type="component" value="Unassembled WGS sequence"/>
</dbReference>
<keyword evidence="1" id="KW-0472">Membrane</keyword>
<name>A0A4R1HTF9_PSEEN</name>
<keyword evidence="4" id="KW-1185">Reference proteome</keyword>
<protein>
    <submittedName>
        <fullName evidence="3">Uncharacterized protein (DUF305 family)</fullName>
    </submittedName>
</protein>
<dbReference type="Gene3D" id="1.20.1260.10">
    <property type="match status" value="1"/>
</dbReference>
<keyword evidence="1" id="KW-1133">Transmembrane helix</keyword>
<organism evidence="3 4">
    <name type="scientific">Pseudonocardia endophytica</name>
    <dbReference type="NCBI Taxonomy" id="401976"/>
    <lineage>
        <taxon>Bacteria</taxon>
        <taxon>Bacillati</taxon>
        <taxon>Actinomycetota</taxon>
        <taxon>Actinomycetes</taxon>
        <taxon>Pseudonocardiales</taxon>
        <taxon>Pseudonocardiaceae</taxon>
        <taxon>Pseudonocardia</taxon>
    </lineage>
</organism>
<evidence type="ECO:0000256" key="1">
    <source>
        <dbReference type="SAM" id="Phobius"/>
    </source>
</evidence>